<dbReference type="InterPro" id="IPR018114">
    <property type="entry name" value="TRYPSIN_HIS"/>
</dbReference>
<evidence type="ECO:0000256" key="1">
    <source>
        <dbReference type="ARBA" id="ARBA00007664"/>
    </source>
</evidence>
<comment type="caution">
    <text evidence="7">The sequence shown here is derived from an EMBL/GenBank/DDBJ whole genome shotgun (WGS) entry which is preliminary data.</text>
</comment>
<dbReference type="Proteomes" id="UP000253314">
    <property type="component" value="Unassembled WGS sequence"/>
</dbReference>
<dbReference type="Gene3D" id="2.40.10.10">
    <property type="entry name" value="Trypsin-like serine proteases"/>
    <property type="match status" value="2"/>
</dbReference>
<keyword evidence="4" id="KW-0720">Serine protease</keyword>
<dbReference type="OrthoDB" id="2527116at2"/>
<keyword evidence="3" id="KW-0378">Hydrolase</keyword>
<evidence type="ECO:0000256" key="5">
    <source>
        <dbReference type="ARBA" id="ARBA00023157"/>
    </source>
</evidence>
<keyword evidence="8" id="KW-1185">Reference proteome</keyword>
<keyword evidence="5" id="KW-1015">Disulfide bond</keyword>
<accession>A0A366XQJ6</accession>
<evidence type="ECO:0000256" key="2">
    <source>
        <dbReference type="ARBA" id="ARBA00022670"/>
    </source>
</evidence>
<dbReference type="InterPro" id="IPR043504">
    <property type="entry name" value="Peptidase_S1_PA_chymotrypsin"/>
</dbReference>
<evidence type="ECO:0008006" key="9">
    <source>
        <dbReference type="Google" id="ProtNLM"/>
    </source>
</evidence>
<dbReference type="RefSeq" id="WP_113807588.1">
    <property type="nucleotide sequence ID" value="NZ_QOCW01000026.1"/>
</dbReference>
<feature type="signal peptide" evidence="6">
    <location>
        <begin position="1"/>
        <end position="28"/>
    </location>
</feature>
<dbReference type="SUPFAM" id="SSF50494">
    <property type="entry name" value="Trypsin-like serine proteases"/>
    <property type="match status" value="1"/>
</dbReference>
<organism evidence="7 8">
    <name type="scientific">Bacillus taeanensis</name>
    <dbReference type="NCBI Taxonomy" id="273032"/>
    <lineage>
        <taxon>Bacteria</taxon>
        <taxon>Bacillati</taxon>
        <taxon>Bacillota</taxon>
        <taxon>Bacilli</taxon>
        <taxon>Bacillales</taxon>
        <taxon>Bacillaceae</taxon>
        <taxon>Bacillus</taxon>
    </lineage>
</organism>
<comment type="similarity">
    <text evidence="1">Belongs to the peptidase S1 family.</text>
</comment>
<dbReference type="InterPro" id="IPR009003">
    <property type="entry name" value="Peptidase_S1_PA"/>
</dbReference>
<dbReference type="PRINTS" id="PR00861">
    <property type="entry name" value="ALYTICPTASE"/>
</dbReference>
<keyword evidence="2" id="KW-0645">Protease</keyword>
<dbReference type="GO" id="GO:0004252">
    <property type="term" value="F:serine-type endopeptidase activity"/>
    <property type="evidence" value="ECO:0007669"/>
    <property type="project" value="InterPro"/>
</dbReference>
<evidence type="ECO:0000256" key="3">
    <source>
        <dbReference type="ARBA" id="ARBA00022801"/>
    </source>
</evidence>
<protein>
    <recommendedName>
        <fullName evidence="9">S1 family peptidase</fullName>
    </recommendedName>
</protein>
<evidence type="ECO:0000313" key="7">
    <source>
        <dbReference type="EMBL" id="RBW67986.1"/>
    </source>
</evidence>
<evidence type="ECO:0000313" key="8">
    <source>
        <dbReference type="Proteomes" id="UP000253314"/>
    </source>
</evidence>
<evidence type="ECO:0000256" key="4">
    <source>
        <dbReference type="ARBA" id="ARBA00022825"/>
    </source>
</evidence>
<evidence type="ECO:0000256" key="6">
    <source>
        <dbReference type="SAM" id="SignalP"/>
    </source>
</evidence>
<dbReference type="CDD" id="cd21112">
    <property type="entry name" value="alphaLP-like"/>
    <property type="match status" value="1"/>
</dbReference>
<dbReference type="AlphaFoldDB" id="A0A366XQJ6"/>
<dbReference type="GO" id="GO:0006508">
    <property type="term" value="P:proteolysis"/>
    <property type="evidence" value="ECO:0007669"/>
    <property type="project" value="UniProtKB-KW"/>
</dbReference>
<dbReference type="InterPro" id="IPR001316">
    <property type="entry name" value="Pept_S1A_streptogrisin"/>
</dbReference>
<name>A0A366XQJ6_9BACI</name>
<feature type="chain" id="PRO_5016703053" description="S1 family peptidase" evidence="6">
    <location>
        <begin position="29"/>
        <end position="439"/>
    </location>
</feature>
<dbReference type="PROSITE" id="PS00134">
    <property type="entry name" value="TRYPSIN_HIS"/>
    <property type="match status" value="1"/>
</dbReference>
<dbReference type="EMBL" id="QOCW01000026">
    <property type="protein sequence ID" value="RBW67986.1"/>
    <property type="molecule type" value="Genomic_DNA"/>
</dbReference>
<keyword evidence="6" id="KW-0732">Signal</keyword>
<reference evidence="7 8" key="1">
    <citation type="submission" date="2018-07" db="EMBL/GenBank/DDBJ databases">
        <title>Lottiidibacillus patelloidae gen. nov., sp. nov., isolated from the intestinal tract of a marine limpet and the reclassification of B. taeanensis BH030017T, B. algicola KMM 3737T and B. hwajinpoensis SW-72T as genus Lottiidibacillus.</title>
        <authorList>
            <person name="Liu R."/>
            <person name="Huang Z."/>
        </authorList>
    </citation>
    <scope>NUCLEOTIDE SEQUENCE [LARGE SCALE GENOMIC DNA]</scope>
    <source>
        <strain evidence="7 8">BH030017</strain>
    </source>
</reference>
<proteinExistence type="inferred from homology"/>
<sequence>MKFIKIAGLLAIAVTLCSLFLFEQHSTAAPKESTKEKHDAKTFIKSMENVQFRKEFGLNHQPEHVQKVLSEVQNESAVEKYGVVLTEAEEQEIERRGNIQEKHLPKIKEKLDKNLDKIGFGGIYIDQQENGKVMVGVKKPLNDQQVAKLIADIKQEYPYPNGIEFYNVTYSEKDLNKIADKISTKHNQLLKQGIEITSVSTDFENQSVIVSVTSLNEEAKKSIKQTAEVENLSFIEGGKVELASRSSYHDPLQGGLSISGPKGQCSMAYLARNNTGKHYAVTAAHCGNSGDSFYQGGSYMGYISNSYHQLGGEVDATGVYIANRRDVSSRVYGSVYLLTSLETWSGESIGQMVCKSGASTGTTCGTLQSKRVDFYSNGIYHYNFRGTSGMDVISGDSGGTVYYRNSLKGVVLGYSNLYDGIYSHARNVLEDVGLIPILD</sequence>
<gene>
    <name evidence="7" type="ORF">DS031_18780</name>
</gene>